<dbReference type="Gene3D" id="3.30.379.10">
    <property type="entry name" value="Chitobiase/beta-hexosaminidase domain 2-like"/>
    <property type="match status" value="1"/>
</dbReference>
<dbReference type="InterPro" id="IPR025705">
    <property type="entry name" value="Beta_hexosaminidase_sua/sub"/>
</dbReference>
<dbReference type="AlphaFoldDB" id="A0A660LDM7"/>
<dbReference type="OrthoDB" id="9763537at2"/>
<dbReference type="RefSeq" id="WP_121250973.1">
    <property type="nucleotide sequence ID" value="NZ_RBIL01000001.1"/>
</dbReference>
<evidence type="ECO:0000256" key="1">
    <source>
        <dbReference type="ARBA" id="ARBA00001231"/>
    </source>
</evidence>
<dbReference type="GO" id="GO:0004563">
    <property type="term" value="F:beta-N-acetylhexosaminidase activity"/>
    <property type="evidence" value="ECO:0007669"/>
    <property type="project" value="UniProtKB-EC"/>
</dbReference>
<dbReference type="GO" id="GO:0016020">
    <property type="term" value="C:membrane"/>
    <property type="evidence" value="ECO:0007669"/>
    <property type="project" value="TreeGrafter"/>
</dbReference>
<dbReference type="InterPro" id="IPR015883">
    <property type="entry name" value="Glyco_hydro_20_cat"/>
</dbReference>
<evidence type="ECO:0000256" key="5">
    <source>
        <dbReference type="PIRSR" id="PIRSR625705-1"/>
    </source>
</evidence>
<reference evidence="7 8" key="1">
    <citation type="submission" date="2018-10" db="EMBL/GenBank/DDBJ databases">
        <title>Genomic Encyclopedia of Archaeal and Bacterial Type Strains, Phase II (KMG-II): from individual species to whole genera.</title>
        <authorList>
            <person name="Goeker M."/>
        </authorList>
    </citation>
    <scope>NUCLEOTIDE SEQUENCE [LARGE SCALE GENOMIC DNA]</scope>
    <source>
        <strain evidence="7 8">DSM 14954</strain>
    </source>
</reference>
<feature type="active site" description="Proton donor" evidence="5">
    <location>
        <position position="237"/>
    </location>
</feature>
<keyword evidence="8" id="KW-1185">Reference proteome</keyword>
<keyword evidence="4" id="KW-0378">Hydrolase</keyword>
<gene>
    <name evidence="7" type="ORF">C8N24_2992</name>
</gene>
<dbReference type="EMBL" id="RBIL01000001">
    <property type="protein sequence ID" value="RKQ93132.1"/>
    <property type="molecule type" value="Genomic_DNA"/>
</dbReference>
<dbReference type="InterPro" id="IPR017853">
    <property type="entry name" value="GH"/>
</dbReference>
<accession>A0A660LDM7</accession>
<dbReference type="GO" id="GO:0005975">
    <property type="term" value="P:carbohydrate metabolic process"/>
    <property type="evidence" value="ECO:0007669"/>
    <property type="project" value="InterPro"/>
</dbReference>
<evidence type="ECO:0000256" key="2">
    <source>
        <dbReference type="ARBA" id="ARBA00006285"/>
    </source>
</evidence>
<dbReference type="Pfam" id="PF00728">
    <property type="entry name" value="Glyco_hydro_20"/>
    <property type="match status" value="2"/>
</dbReference>
<feature type="domain" description="Glycoside hydrolase family 20 catalytic" evidence="6">
    <location>
        <begin position="248"/>
        <end position="383"/>
    </location>
</feature>
<dbReference type="EC" id="3.2.1.52" evidence="3"/>
<evidence type="ECO:0000259" key="6">
    <source>
        <dbReference type="Pfam" id="PF00728"/>
    </source>
</evidence>
<proteinExistence type="inferred from homology"/>
<protein>
    <recommendedName>
        <fullName evidence="3">beta-N-acetylhexosaminidase</fullName>
        <ecNumber evidence="3">3.2.1.52</ecNumber>
    </recommendedName>
</protein>
<organism evidence="7 8">
    <name type="scientific">Solirubrobacter pauli</name>
    <dbReference type="NCBI Taxonomy" id="166793"/>
    <lineage>
        <taxon>Bacteria</taxon>
        <taxon>Bacillati</taxon>
        <taxon>Actinomycetota</taxon>
        <taxon>Thermoleophilia</taxon>
        <taxon>Solirubrobacterales</taxon>
        <taxon>Solirubrobacteraceae</taxon>
        <taxon>Solirubrobacter</taxon>
    </lineage>
</organism>
<comment type="similarity">
    <text evidence="2">Belongs to the glycosyl hydrolase 20 family.</text>
</comment>
<evidence type="ECO:0000313" key="7">
    <source>
        <dbReference type="EMBL" id="RKQ93132.1"/>
    </source>
</evidence>
<sequence length="419" mass="45779">MLIPVPAVLEARPGDPVGLPADVECTRTDGAAESYRLEIGASGVAFSAADAAGEARGRATLRQLGTTSTPLLIEDAPKYPWRGLMLDVARHFFGVDDVLRLIDLAALYKLNVFHVHLTDDQGWRIEVPGWPKLTTIGAETQVGGGAGGFFTAADYQRIVDHAARHSITVIPEVDVPGHVNAALRAYPELWGKDAPEPFTTWSSPGHSLDVRSEVVHRFLADVIRALPGEYVHLGGDEVEGLSHDDYVQFMWDACSLVVEHGKRPIVWEEAGVAKLPPGTIVQHWSDAKPARAAAEQGLPLIMSPAPHTYLDQKYDETTELGLTWAGAVDVRDAYEWDPEAVIDGAQVLGVEAALWSETTETREHVDSMVFPRLLATAEVGWSGRRGWEDFRARLGAHGAFLEGLGVPFHRSTQIEWSKR</sequence>
<evidence type="ECO:0000256" key="3">
    <source>
        <dbReference type="ARBA" id="ARBA00012663"/>
    </source>
</evidence>
<dbReference type="SUPFAM" id="SSF55545">
    <property type="entry name" value="beta-N-acetylhexosaminidase-like domain"/>
    <property type="match status" value="1"/>
</dbReference>
<dbReference type="PANTHER" id="PTHR22600">
    <property type="entry name" value="BETA-HEXOSAMINIDASE"/>
    <property type="match status" value="1"/>
</dbReference>
<comment type="caution">
    <text evidence="7">The sequence shown here is derived from an EMBL/GenBank/DDBJ whole genome shotgun (WGS) entry which is preliminary data.</text>
</comment>
<dbReference type="SUPFAM" id="SSF51445">
    <property type="entry name" value="(Trans)glycosidases"/>
    <property type="match status" value="1"/>
</dbReference>
<dbReference type="PRINTS" id="PR00738">
    <property type="entry name" value="GLHYDRLASE20"/>
</dbReference>
<dbReference type="Gene3D" id="3.20.20.80">
    <property type="entry name" value="Glycosidases"/>
    <property type="match status" value="1"/>
</dbReference>
<dbReference type="PANTHER" id="PTHR22600:SF57">
    <property type="entry name" value="BETA-N-ACETYLHEXOSAMINIDASE"/>
    <property type="match status" value="1"/>
</dbReference>
<dbReference type="Proteomes" id="UP000278962">
    <property type="component" value="Unassembled WGS sequence"/>
</dbReference>
<dbReference type="CDD" id="cd06568">
    <property type="entry name" value="GH20_SpHex_like"/>
    <property type="match status" value="1"/>
</dbReference>
<dbReference type="GO" id="GO:0030203">
    <property type="term" value="P:glycosaminoglycan metabolic process"/>
    <property type="evidence" value="ECO:0007669"/>
    <property type="project" value="TreeGrafter"/>
</dbReference>
<name>A0A660LDM7_9ACTN</name>
<comment type="catalytic activity">
    <reaction evidence="1">
        <text>Hydrolysis of terminal non-reducing N-acetyl-D-hexosamine residues in N-acetyl-beta-D-hexosaminides.</text>
        <dbReference type="EC" id="3.2.1.52"/>
    </reaction>
</comment>
<feature type="domain" description="Glycoside hydrolase family 20 catalytic" evidence="6">
    <location>
        <begin position="79"/>
        <end position="239"/>
    </location>
</feature>
<evidence type="ECO:0000313" key="8">
    <source>
        <dbReference type="Proteomes" id="UP000278962"/>
    </source>
</evidence>
<dbReference type="InterPro" id="IPR029018">
    <property type="entry name" value="Hex-like_dom2"/>
</dbReference>
<evidence type="ECO:0000256" key="4">
    <source>
        <dbReference type="ARBA" id="ARBA00022801"/>
    </source>
</evidence>